<gene>
    <name evidence="2" type="ORF">J2Y00_004954</name>
    <name evidence="1" type="ORF">SY84_09200</name>
</gene>
<dbReference type="AlphaFoldDB" id="A0A0F7JRK0"/>
<dbReference type="Proteomes" id="UP001185331">
    <property type="component" value="Unassembled WGS sequence"/>
</dbReference>
<proteinExistence type="predicted"/>
<name>A0A0F7JRK0_9DEIO</name>
<evidence type="ECO:0000313" key="1">
    <source>
        <dbReference type="EMBL" id="AKH17195.1"/>
    </source>
</evidence>
<organism evidence="1 3">
    <name type="scientific">Deinococcus soli</name>
    <name type="common">ex Cha et al. 2016</name>
    <dbReference type="NCBI Taxonomy" id="1309411"/>
    <lineage>
        <taxon>Bacteria</taxon>
        <taxon>Thermotogati</taxon>
        <taxon>Deinococcota</taxon>
        <taxon>Deinococci</taxon>
        <taxon>Deinococcales</taxon>
        <taxon>Deinococcaceae</taxon>
        <taxon>Deinococcus</taxon>
    </lineage>
</organism>
<dbReference type="SUPFAM" id="SSF55961">
    <property type="entry name" value="Bet v1-like"/>
    <property type="match status" value="1"/>
</dbReference>
<dbReference type="EMBL" id="JAVDQK010000029">
    <property type="protein sequence ID" value="MDR6221322.1"/>
    <property type="molecule type" value="Genomic_DNA"/>
</dbReference>
<dbReference type="Proteomes" id="UP000034024">
    <property type="component" value="Chromosome"/>
</dbReference>
<evidence type="ECO:0000313" key="2">
    <source>
        <dbReference type="EMBL" id="MDR6221322.1"/>
    </source>
</evidence>
<dbReference type="OrthoDB" id="72630at2"/>
<dbReference type="CDD" id="cd07812">
    <property type="entry name" value="SRPBCC"/>
    <property type="match status" value="1"/>
</dbReference>
<sequence>MPSRSFELSVDLPVPGAEVLAFLLDLRRHVGLHALMVSAQPVGSGVDGRGYPWTDWVVTDALPLGPWRVPLRYPARLTAGNGEVWSEVRAALGTRLTVHWQVTDRPGGGSRLTEVTTVTAPRVTLGFAVGQARAAHEATFARLPGVLTAP</sequence>
<dbReference type="PATRIC" id="fig|1309411.5.peg.1875"/>
<dbReference type="KEGG" id="dch:SY84_09200"/>
<reference evidence="1 3" key="1">
    <citation type="submission" date="2015-01" db="EMBL/GenBank/DDBJ databases">
        <title>Deinococcus soli/N5/whole genome sequencing.</title>
        <authorList>
            <person name="Kim M.K."/>
            <person name="Srinivasan S."/>
            <person name="Lee J.-J."/>
        </authorList>
    </citation>
    <scope>NUCLEOTIDE SEQUENCE [LARGE SCALE GENOMIC DNA]</scope>
    <source>
        <strain evidence="1 3">N5</strain>
    </source>
</reference>
<dbReference type="RefSeq" id="WP_046843765.1">
    <property type="nucleotide sequence ID" value="NZ_CP011389.1"/>
</dbReference>
<evidence type="ECO:0000313" key="3">
    <source>
        <dbReference type="Proteomes" id="UP000034024"/>
    </source>
</evidence>
<keyword evidence="3" id="KW-1185">Reference proteome</keyword>
<protein>
    <recommendedName>
        <fullName evidence="4">Polyketide cyclase</fullName>
    </recommendedName>
</protein>
<accession>A0A0F7JRK0</accession>
<evidence type="ECO:0008006" key="4">
    <source>
        <dbReference type="Google" id="ProtNLM"/>
    </source>
</evidence>
<reference evidence="2" key="2">
    <citation type="submission" date="2023-07" db="EMBL/GenBank/DDBJ databases">
        <title>Sorghum-associated microbial communities from plants grown in Nebraska, USA.</title>
        <authorList>
            <person name="Schachtman D."/>
        </authorList>
    </citation>
    <scope>NUCLEOTIDE SEQUENCE</scope>
    <source>
        <strain evidence="2">BE330</strain>
    </source>
</reference>
<dbReference type="EMBL" id="CP011389">
    <property type="protein sequence ID" value="AKH17195.1"/>
    <property type="molecule type" value="Genomic_DNA"/>
</dbReference>